<evidence type="ECO:0000259" key="3">
    <source>
        <dbReference type="PROSITE" id="PS50011"/>
    </source>
</evidence>
<keyword evidence="4" id="KW-0808">Transferase</keyword>
<feature type="domain" description="Protein kinase" evidence="3">
    <location>
        <begin position="47"/>
        <end position="338"/>
    </location>
</feature>
<dbReference type="PROSITE" id="PS00108">
    <property type="entry name" value="PROTEIN_KINASE_ST"/>
    <property type="match status" value="1"/>
</dbReference>
<name>A0A540W066_9ACTN</name>
<evidence type="ECO:0000313" key="4">
    <source>
        <dbReference type="EMBL" id="TQF02390.1"/>
    </source>
</evidence>
<dbReference type="EMBL" id="VIGB01000003">
    <property type="protein sequence ID" value="TQF02390.1"/>
    <property type="molecule type" value="Genomic_DNA"/>
</dbReference>
<sequence>MTMRLRLRLRLRRRQAMDDELTVDGPCEPPRLLAGAPAAVGEVVAGRWSVSEIRRGGQSWVLMVDDVERGDRRAIKIPRSGSAVGDAELAMLLGLEPHPHVVTALDETSIGGRRGIVLEYTPSTLADLLRQLHGSPSFPSSIGRHTGALRPTEAAPVPDRLTQVLQGVCAGLVHLSKRTEMAHLDIKPSNVLIDDTGNAKIADFGLALQVRIQGGRFPSARGGTWAYAAPEALRQEPCDTRTDIFSFGVLLYQACTGRLPYPFPLASDPATQRTQLLDYYASDGPRERTQELYYWGQGTLTQVPVPPPGEDISIILSSCLQVLRENRPLSFRHLAPMLDAGLRRPPLHTTAVPLVEADEHRRELALSHALLRLGRFGEAVNHLNRLLTAPLPRELFTEVHRTAVDALTAAGRHLEAAALRECR</sequence>
<dbReference type="InterPro" id="IPR051681">
    <property type="entry name" value="Ser/Thr_Kinases-Pseudokinases"/>
</dbReference>
<dbReference type="SUPFAM" id="SSF56112">
    <property type="entry name" value="Protein kinase-like (PK-like)"/>
    <property type="match status" value="1"/>
</dbReference>
<evidence type="ECO:0000256" key="1">
    <source>
        <dbReference type="ARBA" id="ARBA00022741"/>
    </source>
</evidence>
<dbReference type="GO" id="GO:0004674">
    <property type="term" value="F:protein serine/threonine kinase activity"/>
    <property type="evidence" value="ECO:0007669"/>
    <property type="project" value="TreeGrafter"/>
</dbReference>
<dbReference type="InterPro" id="IPR008271">
    <property type="entry name" value="Ser/Thr_kinase_AS"/>
</dbReference>
<reference evidence="4 5" key="1">
    <citation type="submission" date="2019-06" db="EMBL/GenBank/DDBJ databases">
        <title>Description of Kitasatospora acidophila sp. nov. isolated from pine grove soil, and reclassification of Streptomyces novaecaesareae to Kitasatospora novaeceasareae comb. nov.</title>
        <authorList>
            <person name="Kim M.J."/>
        </authorList>
    </citation>
    <scope>NUCLEOTIDE SEQUENCE [LARGE SCALE GENOMIC DNA]</scope>
    <source>
        <strain evidence="4 5">MMS16-CNU292</strain>
    </source>
</reference>
<dbReference type="PROSITE" id="PS50011">
    <property type="entry name" value="PROTEIN_KINASE_DOM"/>
    <property type="match status" value="1"/>
</dbReference>
<organism evidence="4 5">
    <name type="scientific">Kitasatospora acidiphila</name>
    <dbReference type="NCBI Taxonomy" id="2567942"/>
    <lineage>
        <taxon>Bacteria</taxon>
        <taxon>Bacillati</taxon>
        <taxon>Actinomycetota</taxon>
        <taxon>Actinomycetes</taxon>
        <taxon>Kitasatosporales</taxon>
        <taxon>Streptomycetaceae</taxon>
        <taxon>Kitasatospora</taxon>
    </lineage>
</organism>
<dbReference type="Pfam" id="PF00069">
    <property type="entry name" value="Pkinase"/>
    <property type="match status" value="1"/>
</dbReference>
<keyword evidence="5" id="KW-1185">Reference proteome</keyword>
<dbReference type="InterPro" id="IPR000719">
    <property type="entry name" value="Prot_kinase_dom"/>
</dbReference>
<dbReference type="GO" id="GO:0005524">
    <property type="term" value="F:ATP binding"/>
    <property type="evidence" value="ECO:0007669"/>
    <property type="project" value="UniProtKB-KW"/>
</dbReference>
<gene>
    <name evidence="4" type="ORF">E6W39_09025</name>
</gene>
<dbReference type="PANTHER" id="PTHR44329:SF298">
    <property type="entry name" value="MIXED LINEAGE KINASE DOMAIN-LIKE PROTEIN"/>
    <property type="match status" value="1"/>
</dbReference>
<dbReference type="InterPro" id="IPR011009">
    <property type="entry name" value="Kinase-like_dom_sf"/>
</dbReference>
<dbReference type="SMART" id="SM00220">
    <property type="entry name" value="S_TKc"/>
    <property type="match status" value="1"/>
</dbReference>
<dbReference type="Gene3D" id="1.10.510.10">
    <property type="entry name" value="Transferase(Phosphotransferase) domain 1"/>
    <property type="match status" value="1"/>
</dbReference>
<keyword evidence="4" id="KW-0418">Kinase</keyword>
<dbReference type="AlphaFoldDB" id="A0A540W066"/>
<evidence type="ECO:0000313" key="5">
    <source>
        <dbReference type="Proteomes" id="UP000319103"/>
    </source>
</evidence>
<dbReference type="PANTHER" id="PTHR44329">
    <property type="entry name" value="SERINE/THREONINE-PROTEIN KINASE TNNI3K-RELATED"/>
    <property type="match status" value="1"/>
</dbReference>
<dbReference type="Proteomes" id="UP000319103">
    <property type="component" value="Unassembled WGS sequence"/>
</dbReference>
<proteinExistence type="predicted"/>
<protein>
    <submittedName>
        <fullName evidence="4">Protein kinase</fullName>
    </submittedName>
</protein>
<keyword evidence="2" id="KW-0067">ATP-binding</keyword>
<comment type="caution">
    <text evidence="4">The sequence shown here is derived from an EMBL/GenBank/DDBJ whole genome shotgun (WGS) entry which is preliminary data.</text>
</comment>
<evidence type="ECO:0000256" key="2">
    <source>
        <dbReference type="ARBA" id="ARBA00022840"/>
    </source>
</evidence>
<keyword evidence="1" id="KW-0547">Nucleotide-binding</keyword>
<dbReference type="OrthoDB" id="9801841at2"/>
<accession>A0A540W066</accession>